<sequence>MDSVQGRLADEDATYWFLRRAFGWSVVLQLVWTTDAPVSKAILTEVNSALATGRLQRRLVPPTVPGARPRWVRATGEPACRFDDDAVENSDIDRWAAEELASVELDAVEGDCWRLSATSRAGAGAVISLCALHLVTDGKTMVTAAAAALAAVSPNALSPNVVTDRAITSEPGTASAIIADTIDATGRVLAAGRGALRAIKDVVAQHAGFGGADTDTDTGPVRTRPARAPMADRSPTAVGAWATGTVPSEAWDRVAAQHGGTANVLFVAVVAGLLRSSGYAPLGDTVKVGIPVDRRGDSDDDRANATAGVSVMLTDQPVPGGDLRSIRSACKAAYQRLESGHRSAVAHLYPLTWLLPPSWLVGVATSGTGMPDAMVSNLGVVPSEAMRWGDVDATRLAFRGNAQGVDAAQPYRFGDGAQAWALRTDTTFTFSVLGFDENSFGGASRLRDLLAAELAAWQLPNEIW</sequence>
<keyword evidence="3" id="KW-1185">Reference proteome</keyword>
<dbReference type="EMBL" id="CP015220">
    <property type="protein sequence ID" value="AMY23445.1"/>
    <property type="molecule type" value="Genomic_DNA"/>
</dbReference>
<accession>A0A143QJV8</accession>
<protein>
    <recommendedName>
        <fullName evidence="4">Condensation domain-containing protein</fullName>
    </recommendedName>
</protein>
<proteinExistence type="predicted"/>
<gene>
    <name evidence="2" type="ORF">A3Q41_02143</name>
</gene>
<evidence type="ECO:0000313" key="2">
    <source>
        <dbReference type="EMBL" id="AMY23445.1"/>
    </source>
</evidence>
<reference evidence="3" key="2">
    <citation type="submission" date="2016-04" db="EMBL/GenBank/DDBJ databases">
        <title>Complete Genome and Plasmid Sequences for Rhodococcus fascians D188 and Draft Sequences for Rhodococcus spp. Isolates PBTS 1 and PBTS 2.</title>
        <authorList>
            <person name="Stamer R."/>
            <person name="Vereecke D."/>
            <person name="Zhang Y."/>
            <person name="Schilkey F."/>
            <person name="Devitt N."/>
            <person name="Randall J."/>
        </authorList>
    </citation>
    <scope>NUCLEOTIDE SEQUENCE [LARGE SCALE GENOMIC DNA]</scope>
    <source>
        <strain evidence="3">PBTS2</strain>
    </source>
</reference>
<dbReference type="KEGG" id="rhs:A3Q41_02143"/>
<organism evidence="2 3">
    <name type="scientific">Rhodococcoides fascians</name>
    <name type="common">Rhodococcus fascians</name>
    <dbReference type="NCBI Taxonomy" id="1828"/>
    <lineage>
        <taxon>Bacteria</taxon>
        <taxon>Bacillati</taxon>
        <taxon>Actinomycetota</taxon>
        <taxon>Actinomycetes</taxon>
        <taxon>Mycobacteriales</taxon>
        <taxon>Nocardiaceae</taxon>
        <taxon>Rhodococcoides</taxon>
    </lineage>
</organism>
<name>A0A143QJV8_RHOFA</name>
<evidence type="ECO:0000256" key="1">
    <source>
        <dbReference type="SAM" id="MobiDB-lite"/>
    </source>
</evidence>
<evidence type="ECO:0008006" key="4">
    <source>
        <dbReference type="Google" id="ProtNLM"/>
    </source>
</evidence>
<evidence type="ECO:0000313" key="3">
    <source>
        <dbReference type="Proteomes" id="UP000076038"/>
    </source>
</evidence>
<dbReference type="AlphaFoldDB" id="A0A143QJV8"/>
<feature type="region of interest" description="Disordered" evidence="1">
    <location>
        <begin position="209"/>
        <end position="237"/>
    </location>
</feature>
<dbReference type="Proteomes" id="UP000076038">
    <property type="component" value="Chromosome"/>
</dbReference>
<dbReference type="PATRIC" id="fig|1653479.3.peg.2168"/>
<reference evidence="2 3" key="1">
    <citation type="journal article" date="2016" name="Genome Announc.">
        <title>Complete Genome and Plasmid Sequences for Rhodococcus fascians D188 and Draft Sequences for Rhodococcus Isolates PBTS 1 and PBTS 2.</title>
        <authorList>
            <person name="Stamler R.A."/>
            <person name="Vereecke D."/>
            <person name="Zhang Y."/>
            <person name="Schilkey F."/>
            <person name="Devitt N."/>
            <person name="Randall J.J."/>
        </authorList>
    </citation>
    <scope>NUCLEOTIDE SEQUENCE [LARGE SCALE GENOMIC DNA]</scope>
    <source>
        <strain evidence="2 3">PBTS2</strain>
    </source>
</reference>